<dbReference type="Proteomes" id="UP001172386">
    <property type="component" value="Unassembled WGS sequence"/>
</dbReference>
<protein>
    <submittedName>
        <fullName evidence="1">Uncharacterized protein</fullName>
    </submittedName>
</protein>
<reference evidence="1" key="1">
    <citation type="submission" date="2022-10" db="EMBL/GenBank/DDBJ databases">
        <title>Culturing micro-colonial fungi from biological soil crusts in the Mojave desert and describing Neophaeococcomyces mojavensis, and introducing the new genera and species Taxawa tesnikishii.</title>
        <authorList>
            <person name="Kurbessoian T."/>
            <person name="Stajich J.E."/>
        </authorList>
    </citation>
    <scope>NUCLEOTIDE SEQUENCE</scope>
    <source>
        <strain evidence="1">JES_112</strain>
    </source>
</reference>
<organism evidence="1 2">
    <name type="scientific">Neophaeococcomyces mojaviensis</name>
    <dbReference type="NCBI Taxonomy" id="3383035"/>
    <lineage>
        <taxon>Eukaryota</taxon>
        <taxon>Fungi</taxon>
        <taxon>Dikarya</taxon>
        <taxon>Ascomycota</taxon>
        <taxon>Pezizomycotina</taxon>
        <taxon>Eurotiomycetes</taxon>
        <taxon>Chaetothyriomycetidae</taxon>
        <taxon>Chaetothyriales</taxon>
        <taxon>Chaetothyriales incertae sedis</taxon>
        <taxon>Neophaeococcomyces</taxon>
    </lineage>
</organism>
<comment type="caution">
    <text evidence="1">The sequence shown here is derived from an EMBL/GenBank/DDBJ whole genome shotgun (WGS) entry which is preliminary data.</text>
</comment>
<keyword evidence="2" id="KW-1185">Reference proteome</keyword>
<proteinExistence type="predicted"/>
<gene>
    <name evidence="1" type="ORF">H2198_000332</name>
</gene>
<evidence type="ECO:0000313" key="1">
    <source>
        <dbReference type="EMBL" id="KAJ9664403.1"/>
    </source>
</evidence>
<dbReference type="EMBL" id="JAPDRQ010000003">
    <property type="protein sequence ID" value="KAJ9664403.1"/>
    <property type="molecule type" value="Genomic_DNA"/>
</dbReference>
<evidence type="ECO:0000313" key="2">
    <source>
        <dbReference type="Proteomes" id="UP001172386"/>
    </source>
</evidence>
<sequence>MNQIVQSTIFPHGGWDVHHHVFDPSKFSYSADRHLTPPPATTEQFLDFKRQVGITHSVLTHGLSYGSDCSSLLAFLLELGRTNTKGISVIDPDETSDATISQMHAAGVRGIRVNLYKYGAMHDLERQKIALREHARRITNFPGWTMAFTHVHPEFWGELRPVVEQEIAAKKIRLVTDHFALLKGASMLPEVCNGDIAKQEGFNEIISLVRDGLLWVKLSAPYRVSEHGPAYTDLKPLVRALVEANPRRVLYGSDWPHTPRMRVRSHEEAMKETPYLEIDDLAWLRSLRSWLSEEEWELIVLQNPKELYDW</sequence>
<name>A0ACC3AKA1_9EURO</name>
<accession>A0ACC3AKA1</accession>